<protein>
    <submittedName>
        <fullName evidence="1">Uncharacterized protein</fullName>
    </submittedName>
</protein>
<sequence>MESPIIFGQNPPDSTLSPRHFKGAIAVNNPVGFVVQFAIN</sequence>
<dbReference type="RefSeq" id="WP_006105560.1">
    <property type="nucleotide sequence ID" value="NZ_DS989871.1"/>
</dbReference>
<accession>B4W2H5</accession>
<evidence type="ECO:0000313" key="1">
    <source>
        <dbReference type="EMBL" id="EDX71618.1"/>
    </source>
</evidence>
<name>B4W2H5_9CYAN</name>
<organism evidence="1 2">
    <name type="scientific">Coleofasciculus chthonoplastes PCC 7420</name>
    <dbReference type="NCBI Taxonomy" id="118168"/>
    <lineage>
        <taxon>Bacteria</taxon>
        <taxon>Bacillati</taxon>
        <taxon>Cyanobacteriota</taxon>
        <taxon>Cyanophyceae</taxon>
        <taxon>Coleofasciculales</taxon>
        <taxon>Coleofasciculaceae</taxon>
        <taxon>Coleofasciculus</taxon>
    </lineage>
</organism>
<evidence type="ECO:0000313" key="2">
    <source>
        <dbReference type="Proteomes" id="UP000003835"/>
    </source>
</evidence>
<dbReference type="STRING" id="118168.MC7420_5243"/>
<dbReference type="HOGENOM" id="CLU_3287932_0_0_3"/>
<dbReference type="EMBL" id="DS989871">
    <property type="protein sequence ID" value="EDX71618.1"/>
    <property type="molecule type" value="Genomic_DNA"/>
</dbReference>
<keyword evidence="2" id="KW-1185">Reference proteome</keyword>
<proteinExistence type="predicted"/>
<dbReference type="Proteomes" id="UP000003835">
    <property type="component" value="Unassembled WGS sequence"/>
</dbReference>
<dbReference type="AlphaFoldDB" id="B4W2H5"/>
<reference evidence="1 2" key="1">
    <citation type="submission" date="2008-07" db="EMBL/GenBank/DDBJ databases">
        <authorList>
            <person name="Tandeau de Marsac N."/>
            <person name="Ferriera S."/>
            <person name="Johnson J."/>
            <person name="Kravitz S."/>
            <person name="Beeson K."/>
            <person name="Sutton G."/>
            <person name="Rogers Y.-H."/>
            <person name="Friedman R."/>
            <person name="Frazier M."/>
            <person name="Venter J.C."/>
        </authorList>
    </citation>
    <scope>NUCLEOTIDE SEQUENCE [LARGE SCALE GENOMIC DNA]</scope>
    <source>
        <strain evidence="1 2">PCC 7420</strain>
    </source>
</reference>
<gene>
    <name evidence="1" type="ORF">MC7420_5243</name>
</gene>